<evidence type="ECO:0000313" key="2">
    <source>
        <dbReference type="Proteomes" id="UP000526501"/>
    </source>
</evidence>
<reference evidence="1 2" key="1">
    <citation type="submission" date="2020-07" db="EMBL/GenBank/DDBJ databases">
        <authorList>
            <person name="Feng X."/>
        </authorList>
    </citation>
    <scope>NUCLEOTIDE SEQUENCE [LARGE SCALE GENOMIC DNA]</scope>
    <source>
        <strain evidence="1 2">JCM23202</strain>
    </source>
</reference>
<protein>
    <submittedName>
        <fullName evidence="1">Amino acid synthesis family protein</fullName>
    </submittedName>
</protein>
<sequence>MKKAANFLDYHIRRWYTQVDEALANESGVLAEDGVPVRKVVVAAAIQNPYAGEGYSDDLSKIVNCSKELGAEFGRRLVQALAGDSAQSYGKACLVGAEGEYEHGNGFLTTSFANPIREALGGGSAWIPSTGKRSEIGGGIDVPLACKDALYVRSHYDTITVNFPDSPAPDEVVVIFAIATRGRIKARLGGLTFDQVEGKDGLR</sequence>
<gene>
    <name evidence="1" type="ORF">H5P27_17645</name>
</gene>
<dbReference type="SUPFAM" id="SSF160519">
    <property type="entry name" value="BB2672-like"/>
    <property type="match status" value="1"/>
</dbReference>
<dbReference type="Proteomes" id="UP000526501">
    <property type="component" value="Unassembled WGS sequence"/>
</dbReference>
<dbReference type="EMBL" id="JACHVC010000013">
    <property type="protein sequence ID" value="MBC2607882.1"/>
    <property type="molecule type" value="Genomic_DNA"/>
</dbReference>
<dbReference type="InterPro" id="IPR009569">
    <property type="entry name" value="AA_synth_put"/>
</dbReference>
<comment type="caution">
    <text evidence="1">The sequence shown here is derived from an EMBL/GenBank/DDBJ whole genome shotgun (WGS) entry which is preliminary data.</text>
</comment>
<accession>A0A7X1EBJ4</accession>
<evidence type="ECO:0000313" key="1">
    <source>
        <dbReference type="EMBL" id="MBC2607882.1"/>
    </source>
</evidence>
<dbReference type="Gene3D" id="3.30.1330.110">
    <property type="entry name" value="BB2672"/>
    <property type="match status" value="1"/>
</dbReference>
<dbReference type="AlphaFoldDB" id="A0A7X1EBJ4"/>
<dbReference type="Pfam" id="PF06684">
    <property type="entry name" value="AA_synth"/>
    <property type="match status" value="1"/>
</dbReference>
<keyword evidence="2" id="KW-1185">Reference proteome</keyword>
<dbReference type="RefSeq" id="WP_185661745.1">
    <property type="nucleotide sequence ID" value="NZ_CAWPOO010000013.1"/>
</dbReference>
<dbReference type="InterPro" id="IPR035936">
    <property type="entry name" value="BB2672"/>
</dbReference>
<name>A0A7X1EBJ4_9BACT</name>
<organism evidence="1 2">
    <name type="scientific">Pelagicoccus albus</name>
    <dbReference type="NCBI Taxonomy" id="415222"/>
    <lineage>
        <taxon>Bacteria</taxon>
        <taxon>Pseudomonadati</taxon>
        <taxon>Verrucomicrobiota</taxon>
        <taxon>Opitutia</taxon>
        <taxon>Puniceicoccales</taxon>
        <taxon>Pelagicoccaceae</taxon>
        <taxon>Pelagicoccus</taxon>
    </lineage>
</organism>
<proteinExistence type="predicted"/>